<dbReference type="CDD" id="cd02393">
    <property type="entry name" value="KH-I_PNPase"/>
    <property type="match status" value="1"/>
</dbReference>
<evidence type="ECO:0000256" key="4">
    <source>
        <dbReference type="ARBA" id="ARBA00022695"/>
    </source>
</evidence>
<dbReference type="InterPro" id="IPR004088">
    <property type="entry name" value="KH_dom_type_1"/>
</dbReference>
<keyword evidence="7" id="KW-0479">Metal-binding</keyword>
<comment type="function">
    <text evidence="7">Involved in mRNA degradation. Catalyzes the phosphorolysis of single-stranded polyribonucleotides processively in the 3'- to 5'-direction.</text>
</comment>
<dbReference type="Gene3D" id="3.30.1370.10">
    <property type="entry name" value="K Homology domain, type 1"/>
    <property type="match status" value="1"/>
</dbReference>
<comment type="catalytic activity">
    <reaction evidence="7">
        <text>RNA(n+1) + phosphate = RNA(n) + a ribonucleoside 5'-diphosphate</text>
        <dbReference type="Rhea" id="RHEA:22096"/>
        <dbReference type="Rhea" id="RHEA-COMP:14527"/>
        <dbReference type="Rhea" id="RHEA-COMP:17342"/>
        <dbReference type="ChEBI" id="CHEBI:43474"/>
        <dbReference type="ChEBI" id="CHEBI:57930"/>
        <dbReference type="ChEBI" id="CHEBI:140395"/>
        <dbReference type="EC" id="2.7.7.8"/>
    </reaction>
</comment>
<dbReference type="InterPro" id="IPR027408">
    <property type="entry name" value="PNPase/RNase_PH_dom_sf"/>
</dbReference>
<dbReference type="CDD" id="cd11364">
    <property type="entry name" value="RNase_PH_PNPase_2"/>
    <property type="match status" value="1"/>
</dbReference>
<dbReference type="CDD" id="cd11363">
    <property type="entry name" value="RNase_PH_PNPase_1"/>
    <property type="match status" value="1"/>
</dbReference>
<dbReference type="InterPro" id="IPR003029">
    <property type="entry name" value="S1_domain"/>
</dbReference>
<evidence type="ECO:0000256" key="7">
    <source>
        <dbReference type="HAMAP-Rule" id="MF_01595"/>
    </source>
</evidence>
<dbReference type="InterPro" id="IPR015847">
    <property type="entry name" value="ExoRNase_PH_dom2"/>
</dbReference>
<feature type="compositionally biased region" description="Basic and acidic residues" evidence="8">
    <location>
        <begin position="711"/>
        <end position="742"/>
    </location>
</feature>
<dbReference type="SUPFAM" id="SSF54791">
    <property type="entry name" value="Eukaryotic type KH-domain (KH-domain type I)"/>
    <property type="match status" value="1"/>
</dbReference>
<dbReference type="NCBIfam" id="NF008805">
    <property type="entry name" value="PRK11824.1"/>
    <property type="match status" value="1"/>
</dbReference>
<keyword evidence="11" id="KW-1185">Reference proteome</keyword>
<dbReference type="NCBIfam" id="TIGR03591">
    <property type="entry name" value="polynuc_phos"/>
    <property type="match status" value="1"/>
</dbReference>
<dbReference type="Pfam" id="PF00575">
    <property type="entry name" value="S1"/>
    <property type="match status" value="1"/>
</dbReference>
<organism evidence="10 11">
    <name type="scientific">Taurinivorans muris</name>
    <dbReference type="NCBI Taxonomy" id="2787751"/>
    <lineage>
        <taxon>Bacteria</taxon>
        <taxon>Pseudomonadati</taxon>
        <taxon>Thermodesulfobacteriota</taxon>
        <taxon>Desulfovibrionia</taxon>
        <taxon>Desulfovibrionales</taxon>
        <taxon>Desulfovibrionaceae</taxon>
        <taxon>Taurinivorans</taxon>
    </lineage>
</organism>
<dbReference type="PANTHER" id="PTHR11252">
    <property type="entry name" value="POLYRIBONUCLEOTIDE NUCLEOTIDYLTRANSFERASE"/>
    <property type="match status" value="1"/>
</dbReference>
<dbReference type="Pfam" id="PF03726">
    <property type="entry name" value="PNPase"/>
    <property type="match status" value="1"/>
</dbReference>
<keyword evidence="4 7" id="KW-0548">Nucleotidyltransferase</keyword>
<dbReference type="InterPro" id="IPR001247">
    <property type="entry name" value="ExoRNase_PH_dom1"/>
</dbReference>
<dbReference type="EMBL" id="CP065938">
    <property type="protein sequence ID" value="UWX05813.1"/>
    <property type="molecule type" value="Genomic_DNA"/>
</dbReference>
<comment type="cofactor">
    <cofactor evidence="7">
        <name>Mg(2+)</name>
        <dbReference type="ChEBI" id="CHEBI:18420"/>
    </cofactor>
</comment>
<dbReference type="SMART" id="SM00322">
    <property type="entry name" value="KH"/>
    <property type="match status" value="1"/>
</dbReference>
<keyword evidence="5 7" id="KW-0460">Magnesium</keyword>
<evidence type="ECO:0000256" key="2">
    <source>
        <dbReference type="ARBA" id="ARBA00022490"/>
    </source>
</evidence>
<dbReference type="SUPFAM" id="SSF55666">
    <property type="entry name" value="Ribonuclease PH domain 2-like"/>
    <property type="match status" value="2"/>
</dbReference>
<dbReference type="InterPro" id="IPR012340">
    <property type="entry name" value="NA-bd_OB-fold"/>
</dbReference>
<dbReference type="Gene3D" id="3.30.230.70">
    <property type="entry name" value="GHMP Kinase, N-terminal domain"/>
    <property type="match status" value="2"/>
</dbReference>
<evidence type="ECO:0000256" key="8">
    <source>
        <dbReference type="SAM" id="MobiDB-lite"/>
    </source>
</evidence>
<dbReference type="InterPro" id="IPR036612">
    <property type="entry name" value="KH_dom_type_1_sf"/>
</dbReference>
<dbReference type="SUPFAM" id="SSF46915">
    <property type="entry name" value="Polynucleotide phosphorylase/guanosine pentaphosphate synthase (PNPase/GPSI), domain 3"/>
    <property type="match status" value="1"/>
</dbReference>
<dbReference type="GO" id="GO:0004654">
    <property type="term" value="F:polyribonucleotide nucleotidyltransferase activity"/>
    <property type="evidence" value="ECO:0007669"/>
    <property type="project" value="UniProtKB-EC"/>
</dbReference>
<dbReference type="InterPro" id="IPR020568">
    <property type="entry name" value="Ribosomal_Su5_D2-typ_SF"/>
</dbReference>
<name>A0ABY5Y3J2_9BACT</name>
<dbReference type="EC" id="2.7.7.8" evidence="7"/>
<feature type="binding site" evidence="7">
    <location>
        <position position="493"/>
    </location>
    <ligand>
        <name>Mg(2+)</name>
        <dbReference type="ChEBI" id="CHEBI:18420"/>
    </ligand>
</feature>
<dbReference type="Gene3D" id="2.40.50.140">
    <property type="entry name" value="Nucleic acid-binding proteins"/>
    <property type="match status" value="1"/>
</dbReference>
<gene>
    <name evidence="7 10" type="primary">pnp</name>
    <name evidence="10" type="ORF">JBF11_00335</name>
</gene>
<dbReference type="InterPro" id="IPR036345">
    <property type="entry name" value="ExoRNase_PH_dom2_sf"/>
</dbReference>
<evidence type="ECO:0000256" key="1">
    <source>
        <dbReference type="ARBA" id="ARBA00007404"/>
    </source>
</evidence>
<dbReference type="PROSITE" id="PS50126">
    <property type="entry name" value="S1"/>
    <property type="match status" value="1"/>
</dbReference>
<sequence length="742" mass="81539">MSLLDCTRVTATVGGKEIILETGRLARQAAGAIWIQCEGTVCFTTVCETPLDTPKDFFPLTVEYVEKMYAAGRIPGNFFRREIGRPSDNETLISRLIDRPIRPLFPKGYGNEVQVLAQVLSVDGKNMPDVQCITAASAALCVSHIPFDGPIAGARLGRVNGEFVINPTIQELEESDLDLVFAASETAVVMVEGEAKFVPENVIIEALEWGHKAIQPLIAAQRELAEKAGKAKVPFTPKEDDEALYAHVEKLALDAGMAEALRVVDKLERKDARKKVKDTVKEAMRNDPAYADNEEAMGEVGVILEHLEKKIVRQRILKEGTRIDNRDTKTVRPIEIETSVLPRTHGSIIFARGETKALVVTTLGASSDELRTDGINSGDEVKQFMLHYNFPPFSVGEVKSLRVSRREIGHGHLAERALKAIIPSQSEFPFTVRVVSETVESNGSSSMAAVCGGCLSLMDAGVPIKTPIAGVAMGLIKENDEYLVLTDILGDEDALGDMDFKIAGSADGITAVQMDIKINGLPTDVMARAMAQAKEARLHILNIMLTALPSYRKELSQYAPQYAQLTVNPDTIRMIIGPGGKNIKAITGATGATIDIDDSGEISIFAPTSEAMEKAKEMVLYYDQNAELGKNYTAKVRRILEIGAIVELLPNVEALVHISQLDVNRVEKTEDIAHLGEDMLVKVIEINGDKIRASRKAVLLEEQGIEWNPEDTARPPKRERGNREQRGDRHDRKPRRDREPRD</sequence>
<dbReference type="HAMAP" id="MF_01595">
    <property type="entry name" value="PNPase"/>
    <property type="match status" value="1"/>
</dbReference>
<dbReference type="InterPro" id="IPR036456">
    <property type="entry name" value="PNPase_PH_RNA-bd_sf"/>
</dbReference>
<accession>A0ABY5Y3J2</accession>
<evidence type="ECO:0000256" key="5">
    <source>
        <dbReference type="ARBA" id="ARBA00022842"/>
    </source>
</evidence>
<dbReference type="SUPFAM" id="SSF54211">
    <property type="entry name" value="Ribosomal protein S5 domain 2-like"/>
    <property type="match status" value="2"/>
</dbReference>
<dbReference type="Pfam" id="PF01138">
    <property type="entry name" value="RNase_PH"/>
    <property type="match status" value="2"/>
</dbReference>
<dbReference type="PIRSF" id="PIRSF005499">
    <property type="entry name" value="PNPase"/>
    <property type="match status" value="1"/>
</dbReference>
<evidence type="ECO:0000256" key="3">
    <source>
        <dbReference type="ARBA" id="ARBA00022679"/>
    </source>
</evidence>
<dbReference type="PROSITE" id="PS50084">
    <property type="entry name" value="KH_TYPE_1"/>
    <property type="match status" value="1"/>
</dbReference>
<dbReference type="Proteomes" id="UP001058120">
    <property type="component" value="Chromosome"/>
</dbReference>
<dbReference type="InterPro" id="IPR004087">
    <property type="entry name" value="KH_dom"/>
</dbReference>
<dbReference type="Pfam" id="PF03725">
    <property type="entry name" value="RNase_PH_C"/>
    <property type="match status" value="2"/>
</dbReference>
<feature type="region of interest" description="Disordered" evidence="8">
    <location>
        <begin position="704"/>
        <end position="742"/>
    </location>
</feature>
<keyword evidence="2 7" id="KW-0963">Cytoplasm</keyword>
<feature type="domain" description="S1 motif" evidence="9">
    <location>
        <begin position="629"/>
        <end position="703"/>
    </location>
</feature>
<dbReference type="RefSeq" id="WP_334315404.1">
    <property type="nucleotide sequence ID" value="NZ_CP065938.1"/>
</dbReference>
<dbReference type="SMART" id="SM00316">
    <property type="entry name" value="S1"/>
    <property type="match status" value="1"/>
</dbReference>
<dbReference type="Pfam" id="PF00013">
    <property type="entry name" value="KH_1"/>
    <property type="match status" value="1"/>
</dbReference>
<evidence type="ECO:0000256" key="6">
    <source>
        <dbReference type="ARBA" id="ARBA00022884"/>
    </source>
</evidence>
<reference evidence="10" key="1">
    <citation type="submission" date="2020-12" db="EMBL/GenBank/DDBJ databases">
        <title>Taurinivorans muris gen. nov., sp. nov., fundamental and realized metabolic niche of a ubiquitous sulfidogenic bacterium in the murine intestine.</title>
        <authorList>
            <person name="Ye H."/>
            <person name="Hanson B.T."/>
            <person name="Loy A."/>
        </authorList>
    </citation>
    <scope>NUCLEOTIDE SEQUENCE</scope>
    <source>
        <strain evidence="10">LT0009</strain>
    </source>
</reference>
<evidence type="ECO:0000313" key="11">
    <source>
        <dbReference type="Proteomes" id="UP001058120"/>
    </source>
</evidence>
<evidence type="ECO:0000259" key="9">
    <source>
        <dbReference type="PROSITE" id="PS50126"/>
    </source>
</evidence>
<dbReference type="InterPro" id="IPR012162">
    <property type="entry name" value="PNPase"/>
</dbReference>
<dbReference type="SUPFAM" id="SSF50249">
    <property type="entry name" value="Nucleic acid-binding proteins"/>
    <property type="match status" value="1"/>
</dbReference>
<keyword evidence="6 7" id="KW-0694">RNA-binding</keyword>
<comment type="similarity">
    <text evidence="1 7">Belongs to the polyribonucleotide nucleotidyltransferase family.</text>
</comment>
<comment type="subcellular location">
    <subcellularLocation>
        <location evidence="7">Cytoplasm</location>
    </subcellularLocation>
</comment>
<feature type="binding site" evidence="7">
    <location>
        <position position="499"/>
    </location>
    <ligand>
        <name>Mg(2+)</name>
        <dbReference type="ChEBI" id="CHEBI:18420"/>
    </ligand>
</feature>
<dbReference type="InterPro" id="IPR015848">
    <property type="entry name" value="PNPase_PH_RNA-bd_bac/org-type"/>
</dbReference>
<proteinExistence type="inferred from homology"/>
<dbReference type="PANTHER" id="PTHR11252:SF0">
    <property type="entry name" value="POLYRIBONUCLEOTIDE NUCLEOTIDYLTRANSFERASE 1, MITOCHONDRIAL"/>
    <property type="match status" value="1"/>
</dbReference>
<protein>
    <recommendedName>
        <fullName evidence="7">Polyribonucleotide nucleotidyltransferase</fullName>
        <ecNumber evidence="7">2.7.7.8</ecNumber>
    </recommendedName>
    <alternativeName>
        <fullName evidence="7">Polynucleotide phosphorylase</fullName>
        <shortName evidence="7">PNPase</shortName>
    </alternativeName>
</protein>
<evidence type="ECO:0000313" key="10">
    <source>
        <dbReference type="EMBL" id="UWX05813.1"/>
    </source>
</evidence>
<keyword evidence="3 7" id="KW-0808">Transferase</keyword>